<evidence type="ECO:0000259" key="2">
    <source>
        <dbReference type="Pfam" id="PF03703"/>
    </source>
</evidence>
<feature type="transmembrane region" description="Helical" evidence="1">
    <location>
        <begin position="9"/>
        <end position="26"/>
    </location>
</feature>
<evidence type="ECO:0000313" key="4">
    <source>
        <dbReference type="Proteomes" id="UP000473325"/>
    </source>
</evidence>
<organism evidence="3 4">
    <name type="scientific">Nocardioides flavescens</name>
    <dbReference type="NCBI Taxonomy" id="2691959"/>
    <lineage>
        <taxon>Bacteria</taxon>
        <taxon>Bacillati</taxon>
        <taxon>Actinomycetota</taxon>
        <taxon>Actinomycetes</taxon>
        <taxon>Propionibacteriales</taxon>
        <taxon>Nocardioidaceae</taxon>
        <taxon>Nocardioides</taxon>
    </lineage>
</organism>
<protein>
    <submittedName>
        <fullName evidence="3">PH domain-containing protein</fullName>
    </submittedName>
</protein>
<accession>A0A6L7EZ04</accession>
<keyword evidence="1" id="KW-1133">Transmembrane helix</keyword>
<evidence type="ECO:0000313" key="3">
    <source>
        <dbReference type="EMBL" id="MXG89519.1"/>
    </source>
</evidence>
<feature type="transmembrane region" description="Helical" evidence="1">
    <location>
        <begin position="343"/>
        <end position="359"/>
    </location>
</feature>
<sequence>MLLVHPIRELVRFLPGLVLLVLAGSAAGGETWQLAFVAVPVLLGLVRYLTTRFRIGDGRIELQRGLLNRHVLSTPVDRVRTVDLTSSPVHRVLGLTTVRIGTGTAATDEDGLDLDGLPVARARELRAELLRAGPASPAVPGATTPPAPEPPVVEFDPAWLRYAPLTGSGVVIAAAAFGAASQLLNSVGGWDRLDPDRLDAPSLSLGVLVVVVLLVALVVVSLLAVGGYVVTNWGFRLTRVPGSGDWHLTRGLFTTRETTLDVDRVAGVGLSEPLGLRLARGARLSAIVTGLDRKQAGSSLLVPPAPRGVAERVADVVLGTRAPATGPLVPHGPRAVRRRWTRALLPALVPVAAAVVAVALGAPSWVLVSVVLLPIAAALAADRSRSLGHALVDGHLASRSGSLVRRRRVLAVEHVIGWNLRATWWQRRAGLTTLVATTAGGSQAVEVLDVPEDEAVRVAHEAMPQLLAQFVRDGSVVGQGGGAPLR</sequence>
<feature type="domain" description="YdbS-like PH" evidence="2">
    <location>
        <begin position="393"/>
        <end position="457"/>
    </location>
</feature>
<name>A0A6L7EZ04_9ACTN</name>
<dbReference type="Proteomes" id="UP000473325">
    <property type="component" value="Unassembled WGS sequence"/>
</dbReference>
<keyword evidence="1" id="KW-0472">Membrane</keyword>
<feature type="transmembrane region" description="Helical" evidence="1">
    <location>
        <begin position="162"/>
        <end position="184"/>
    </location>
</feature>
<dbReference type="EMBL" id="WUEK01000004">
    <property type="protein sequence ID" value="MXG89519.1"/>
    <property type="molecule type" value="Genomic_DNA"/>
</dbReference>
<keyword evidence="4" id="KW-1185">Reference proteome</keyword>
<dbReference type="PIRSF" id="PIRSF026631">
    <property type="entry name" value="UCP026631"/>
    <property type="match status" value="1"/>
</dbReference>
<reference evidence="3 4" key="1">
    <citation type="submission" date="2019-12" db="EMBL/GenBank/DDBJ databases">
        <authorList>
            <person name="Kun Z."/>
        </authorList>
    </citation>
    <scope>NUCLEOTIDE SEQUENCE [LARGE SCALE GENOMIC DNA]</scope>
    <source>
        <strain evidence="3 4">YIM 123512</strain>
    </source>
</reference>
<feature type="domain" description="YdbS-like PH" evidence="2">
    <location>
        <begin position="48"/>
        <end position="128"/>
    </location>
</feature>
<dbReference type="PANTHER" id="PTHR34473:SF2">
    <property type="entry name" value="UPF0699 TRANSMEMBRANE PROTEIN YDBT"/>
    <property type="match status" value="1"/>
</dbReference>
<keyword evidence="1" id="KW-0812">Transmembrane</keyword>
<dbReference type="InterPro" id="IPR014529">
    <property type="entry name" value="UCP026631"/>
</dbReference>
<feature type="transmembrane region" description="Helical" evidence="1">
    <location>
        <begin position="204"/>
        <end position="230"/>
    </location>
</feature>
<dbReference type="PANTHER" id="PTHR34473">
    <property type="entry name" value="UPF0699 TRANSMEMBRANE PROTEIN YDBS"/>
    <property type="match status" value="1"/>
</dbReference>
<comment type="caution">
    <text evidence="3">The sequence shown here is derived from an EMBL/GenBank/DDBJ whole genome shotgun (WGS) entry which is preliminary data.</text>
</comment>
<dbReference type="Pfam" id="PF03703">
    <property type="entry name" value="bPH_2"/>
    <property type="match status" value="2"/>
</dbReference>
<gene>
    <name evidence="3" type="ORF">GRQ65_08140</name>
</gene>
<proteinExistence type="predicted"/>
<dbReference type="AlphaFoldDB" id="A0A6L7EZ04"/>
<evidence type="ECO:0000256" key="1">
    <source>
        <dbReference type="SAM" id="Phobius"/>
    </source>
</evidence>
<dbReference type="InterPro" id="IPR005182">
    <property type="entry name" value="YdbS-like_PH"/>
</dbReference>
<feature type="transmembrane region" description="Helical" evidence="1">
    <location>
        <begin position="32"/>
        <end position="50"/>
    </location>
</feature>